<feature type="compositionally biased region" description="Polar residues" evidence="1">
    <location>
        <begin position="29"/>
        <end position="51"/>
    </location>
</feature>
<gene>
    <name evidence="2" type="ORF">DEO72_LG8g1972</name>
</gene>
<keyword evidence="3" id="KW-1185">Reference proteome</keyword>
<accession>A0A4D6MQX9</accession>
<feature type="region of interest" description="Disordered" evidence="1">
    <location>
        <begin position="1"/>
        <end position="76"/>
    </location>
</feature>
<feature type="compositionally biased region" description="Polar residues" evidence="1">
    <location>
        <begin position="11"/>
        <end position="22"/>
    </location>
</feature>
<protein>
    <submittedName>
        <fullName evidence="2">Uncharacterized protein</fullName>
    </submittedName>
</protein>
<evidence type="ECO:0000313" key="3">
    <source>
        <dbReference type="Proteomes" id="UP000501690"/>
    </source>
</evidence>
<name>A0A4D6MQX9_VIGUN</name>
<evidence type="ECO:0000256" key="1">
    <source>
        <dbReference type="SAM" id="MobiDB-lite"/>
    </source>
</evidence>
<organism evidence="2 3">
    <name type="scientific">Vigna unguiculata</name>
    <name type="common">Cowpea</name>
    <dbReference type="NCBI Taxonomy" id="3917"/>
    <lineage>
        <taxon>Eukaryota</taxon>
        <taxon>Viridiplantae</taxon>
        <taxon>Streptophyta</taxon>
        <taxon>Embryophyta</taxon>
        <taxon>Tracheophyta</taxon>
        <taxon>Spermatophyta</taxon>
        <taxon>Magnoliopsida</taxon>
        <taxon>eudicotyledons</taxon>
        <taxon>Gunneridae</taxon>
        <taxon>Pentapetalae</taxon>
        <taxon>rosids</taxon>
        <taxon>fabids</taxon>
        <taxon>Fabales</taxon>
        <taxon>Fabaceae</taxon>
        <taxon>Papilionoideae</taxon>
        <taxon>50 kb inversion clade</taxon>
        <taxon>NPAAA clade</taxon>
        <taxon>indigoferoid/millettioid clade</taxon>
        <taxon>Phaseoleae</taxon>
        <taxon>Vigna</taxon>
    </lineage>
</organism>
<dbReference type="AlphaFoldDB" id="A0A4D6MQX9"/>
<evidence type="ECO:0000313" key="2">
    <source>
        <dbReference type="EMBL" id="QCE03940.1"/>
    </source>
</evidence>
<sequence length="76" mass="8136">MAANAPPPSTPSLHQQTIQIPSQHDPPARNQSPRRNSTNVSARTCSSTHKCSSSNASHHDASSIADQNQRHHGTCT</sequence>
<dbReference type="Proteomes" id="UP000501690">
    <property type="component" value="Linkage Group LG8"/>
</dbReference>
<feature type="compositionally biased region" description="Pro residues" evidence="1">
    <location>
        <begin position="1"/>
        <end position="10"/>
    </location>
</feature>
<dbReference type="EMBL" id="CP039352">
    <property type="protein sequence ID" value="QCE03940.1"/>
    <property type="molecule type" value="Genomic_DNA"/>
</dbReference>
<reference evidence="2 3" key="1">
    <citation type="submission" date="2019-04" db="EMBL/GenBank/DDBJ databases">
        <title>An improved genome assembly and genetic linkage map for asparagus bean, Vigna unguiculata ssp. sesquipedialis.</title>
        <authorList>
            <person name="Xia Q."/>
            <person name="Zhang R."/>
            <person name="Dong Y."/>
        </authorList>
    </citation>
    <scope>NUCLEOTIDE SEQUENCE [LARGE SCALE GENOMIC DNA]</scope>
    <source>
        <tissue evidence="2">Leaf</tissue>
    </source>
</reference>
<feature type="compositionally biased region" description="Low complexity" evidence="1">
    <location>
        <begin position="52"/>
        <end position="66"/>
    </location>
</feature>
<proteinExistence type="predicted"/>